<name>A0ABN9M747_9NEOB</name>
<gene>
    <name evidence="2" type="ORF">RIMI_LOCUS17402101</name>
</gene>
<feature type="compositionally biased region" description="Pro residues" evidence="1">
    <location>
        <begin position="113"/>
        <end position="161"/>
    </location>
</feature>
<keyword evidence="3" id="KW-1185">Reference proteome</keyword>
<accession>A0ABN9M747</accession>
<evidence type="ECO:0000313" key="2">
    <source>
        <dbReference type="EMBL" id="CAJ0960706.1"/>
    </source>
</evidence>
<dbReference type="EMBL" id="CAUEEQ010050703">
    <property type="protein sequence ID" value="CAJ0960706.1"/>
    <property type="molecule type" value="Genomic_DNA"/>
</dbReference>
<protein>
    <submittedName>
        <fullName evidence="2">Uncharacterized protein</fullName>
    </submittedName>
</protein>
<organism evidence="2 3">
    <name type="scientific">Ranitomeya imitator</name>
    <name type="common">mimic poison frog</name>
    <dbReference type="NCBI Taxonomy" id="111125"/>
    <lineage>
        <taxon>Eukaryota</taxon>
        <taxon>Metazoa</taxon>
        <taxon>Chordata</taxon>
        <taxon>Craniata</taxon>
        <taxon>Vertebrata</taxon>
        <taxon>Euteleostomi</taxon>
        <taxon>Amphibia</taxon>
        <taxon>Batrachia</taxon>
        <taxon>Anura</taxon>
        <taxon>Neobatrachia</taxon>
        <taxon>Hyloidea</taxon>
        <taxon>Dendrobatidae</taxon>
        <taxon>Dendrobatinae</taxon>
        <taxon>Ranitomeya</taxon>
    </lineage>
</organism>
<reference evidence="2" key="1">
    <citation type="submission" date="2023-07" db="EMBL/GenBank/DDBJ databases">
        <authorList>
            <person name="Stuckert A."/>
        </authorList>
    </citation>
    <scope>NUCLEOTIDE SEQUENCE</scope>
</reference>
<evidence type="ECO:0000256" key="1">
    <source>
        <dbReference type="SAM" id="MobiDB-lite"/>
    </source>
</evidence>
<sequence length="281" mass="31364">MTTTPNYFCKMRCFYSYSDLEIVFGYELKIIYRTKLYAGYFMTWVSMTEQMHASLTSLSTMPRIRWSAGYHDFVLLAGSYGMQSGISAPLVDKPAAPVPKHVVKPEPKVPETQPKPVPKIPQPVPKQPQPAPKIPQPVPKQPQPAPKIPQPVPKQPQPAPKPVPKLDCLIQLLKRDQNVDYFLSFLQQVDKVLIINTQNAAQLANEVSLVMFNFLQNIIENVVKILDDIPLIGDLINDVPLTQDVQDLECSVLNHYLTQIANILTVVADVTGGITQIIAGL</sequence>
<dbReference type="Proteomes" id="UP001176940">
    <property type="component" value="Unassembled WGS sequence"/>
</dbReference>
<dbReference type="PRINTS" id="PR01217">
    <property type="entry name" value="PRICHEXTENSN"/>
</dbReference>
<proteinExistence type="predicted"/>
<feature type="region of interest" description="Disordered" evidence="1">
    <location>
        <begin position="99"/>
        <end position="161"/>
    </location>
</feature>
<comment type="caution">
    <text evidence="2">The sequence shown here is derived from an EMBL/GenBank/DDBJ whole genome shotgun (WGS) entry which is preliminary data.</text>
</comment>
<evidence type="ECO:0000313" key="3">
    <source>
        <dbReference type="Proteomes" id="UP001176940"/>
    </source>
</evidence>